<sequence>MEWLIDFYRPLSAALGMSTGASDSLLHVHGGMVVLFLARIATRRSLATWTPFLFVLAAALAKEAVDRIAHGAWRMPDSAFDVLNTIFWPFVLMVGLRWRRARPDGSGGDRNAGGG</sequence>
<proteinExistence type="predicted"/>
<accession>A0A1Y5PQ08</accession>
<organism evidence="1">
    <name type="scientific">uncultured Sphingopyxis sp</name>
    <dbReference type="NCBI Taxonomy" id="310581"/>
    <lineage>
        <taxon>Bacteria</taxon>
        <taxon>Pseudomonadati</taxon>
        <taxon>Pseudomonadota</taxon>
        <taxon>Alphaproteobacteria</taxon>
        <taxon>Sphingomonadales</taxon>
        <taxon>Sphingomonadaceae</taxon>
        <taxon>Sphingopyxis</taxon>
        <taxon>environmental samples</taxon>
    </lineage>
</organism>
<reference evidence="1" key="1">
    <citation type="submission" date="2016-03" db="EMBL/GenBank/DDBJ databases">
        <authorList>
            <person name="Ploux O."/>
        </authorList>
    </citation>
    <scope>NUCLEOTIDE SEQUENCE</scope>
    <source>
        <strain evidence="1">UC10</strain>
    </source>
</reference>
<dbReference type="RefSeq" id="WP_295324245.1">
    <property type="nucleotide sequence ID" value="NZ_LT598653.1"/>
</dbReference>
<evidence type="ECO:0000313" key="1">
    <source>
        <dbReference type="EMBL" id="SBV32050.1"/>
    </source>
</evidence>
<dbReference type="EMBL" id="LT598653">
    <property type="protein sequence ID" value="SBV32050.1"/>
    <property type="molecule type" value="Genomic_DNA"/>
</dbReference>
<dbReference type="AlphaFoldDB" id="A0A1Y5PQ08"/>
<protein>
    <submittedName>
        <fullName evidence="1">Uncharacterized protein</fullName>
    </submittedName>
</protein>
<name>A0A1Y5PQ08_9SPHN</name>
<dbReference type="KEGG" id="sphu:SPPYR_0930"/>
<gene>
    <name evidence="1" type="ORF">SPPYR_0930</name>
</gene>